<protein>
    <submittedName>
        <fullName evidence="3">Uncharacterized protein</fullName>
    </submittedName>
</protein>
<evidence type="ECO:0000256" key="2">
    <source>
        <dbReference type="SAM" id="Phobius"/>
    </source>
</evidence>
<accession>A0A9W4XSW7</accession>
<dbReference type="Proteomes" id="UP001152607">
    <property type="component" value="Unassembled WGS sequence"/>
</dbReference>
<feature type="region of interest" description="Disordered" evidence="1">
    <location>
        <begin position="137"/>
        <end position="165"/>
    </location>
</feature>
<comment type="caution">
    <text evidence="3">The sequence shown here is derived from an EMBL/GenBank/DDBJ whole genome shotgun (WGS) entry which is preliminary data.</text>
</comment>
<evidence type="ECO:0000256" key="1">
    <source>
        <dbReference type="SAM" id="MobiDB-lite"/>
    </source>
</evidence>
<reference evidence="3" key="1">
    <citation type="submission" date="2023-01" db="EMBL/GenBank/DDBJ databases">
        <authorList>
            <person name="Van Ghelder C."/>
            <person name="Rancurel C."/>
        </authorList>
    </citation>
    <scope>NUCLEOTIDE SEQUENCE</scope>
    <source>
        <strain evidence="3">CNCM I-4278</strain>
    </source>
</reference>
<feature type="compositionally biased region" description="Polar residues" evidence="1">
    <location>
        <begin position="142"/>
        <end position="151"/>
    </location>
</feature>
<keyword evidence="2" id="KW-0472">Membrane</keyword>
<keyword evidence="4" id="KW-1185">Reference proteome</keyword>
<keyword evidence="2" id="KW-1133">Transmembrane helix</keyword>
<organism evidence="3 4">
    <name type="scientific">Periconia digitata</name>
    <dbReference type="NCBI Taxonomy" id="1303443"/>
    <lineage>
        <taxon>Eukaryota</taxon>
        <taxon>Fungi</taxon>
        <taxon>Dikarya</taxon>
        <taxon>Ascomycota</taxon>
        <taxon>Pezizomycotina</taxon>
        <taxon>Dothideomycetes</taxon>
        <taxon>Pleosporomycetidae</taxon>
        <taxon>Pleosporales</taxon>
        <taxon>Massarineae</taxon>
        <taxon>Periconiaceae</taxon>
        <taxon>Periconia</taxon>
    </lineage>
</organism>
<name>A0A9W4XSW7_9PLEO</name>
<sequence length="308" mass="33712">MEEYKISRIGAEDIVKNHLELIDQALEKNHASTNFEKLVVRVHYALPDSVTRNGFPKDTQVEIIAKILSKLKSERLSQCRDDEEYLEKGSKFLQSSEGESWINGWFSPKDANIVEASKRKGSKSITKRSNRPKGIAIDTFSEETGASSSSKGVRRVPPAPSSSSINNMREIVSVTMSSPHGSAASPKELPSSAVLPELSPVICSTPTPFQVGENVLYSTRGGGLALCLQCWTIHDKTIGGPFVDLWPSSHSGPLSTVLFGNHIEEINRLNQRLSARRVVGMFAIGGACVFSTLVWLLSVLFGSQARQQ</sequence>
<proteinExistence type="predicted"/>
<dbReference type="EMBL" id="CAOQHR010000006">
    <property type="protein sequence ID" value="CAI6336381.1"/>
    <property type="molecule type" value="Genomic_DNA"/>
</dbReference>
<evidence type="ECO:0000313" key="3">
    <source>
        <dbReference type="EMBL" id="CAI6336381.1"/>
    </source>
</evidence>
<evidence type="ECO:0000313" key="4">
    <source>
        <dbReference type="Proteomes" id="UP001152607"/>
    </source>
</evidence>
<gene>
    <name evidence="3" type="ORF">PDIGIT_LOCUS9479</name>
</gene>
<dbReference type="AlphaFoldDB" id="A0A9W4XSW7"/>
<feature type="transmembrane region" description="Helical" evidence="2">
    <location>
        <begin position="278"/>
        <end position="301"/>
    </location>
</feature>
<keyword evidence="2" id="KW-0812">Transmembrane</keyword>